<feature type="compositionally biased region" description="Low complexity" evidence="1">
    <location>
        <begin position="60"/>
        <end position="71"/>
    </location>
</feature>
<dbReference type="AlphaFoldDB" id="A0A1Q9DJF0"/>
<dbReference type="OrthoDB" id="440857at2759"/>
<evidence type="ECO:0000313" key="3">
    <source>
        <dbReference type="Proteomes" id="UP000186817"/>
    </source>
</evidence>
<accession>A0A1Q9DJF0</accession>
<name>A0A1Q9DJF0_SYMMI</name>
<dbReference type="Proteomes" id="UP000186817">
    <property type="component" value="Unassembled WGS sequence"/>
</dbReference>
<keyword evidence="3" id="KW-1185">Reference proteome</keyword>
<feature type="region of interest" description="Disordered" evidence="1">
    <location>
        <begin position="1"/>
        <end position="88"/>
    </location>
</feature>
<dbReference type="EMBL" id="LSRX01000509">
    <property type="protein sequence ID" value="OLP95297.1"/>
    <property type="molecule type" value="Genomic_DNA"/>
</dbReference>
<evidence type="ECO:0000256" key="1">
    <source>
        <dbReference type="SAM" id="MobiDB-lite"/>
    </source>
</evidence>
<gene>
    <name evidence="2" type="ORF">AK812_SmicGene22596</name>
</gene>
<feature type="compositionally biased region" description="Basic and acidic residues" evidence="1">
    <location>
        <begin position="29"/>
        <end position="58"/>
    </location>
</feature>
<evidence type="ECO:0000313" key="2">
    <source>
        <dbReference type="EMBL" id="OLP95297.1"/>
    </source>
</evidence>
<feature type="compositionally biased region" description="Basic and acidic residues" evidence="1">
    <location>
        <begin position="76"/>
        <end position="88"/>
    </location>
</feature>
<comment type="caution">
    <text evidence="2">The sequence shown here is derived from an EMBL/GenBank/DDBJ whole genome shotgun (WGS) entry which is preliminary data.</text>
</comment>
<protein>
    <submittedName>
        <fullName evidence="2">Uncharacterized protein</fullName>
    </submittedName>
</protein>
<reference evidence="2 3" key="1">
    <citation type="submission" date="2016-02" db="EMBL/GenBank/DDBJ databases">
        <title>Genome analysis of coral dinoflagellate symbionts highlights evolutionary adaptations to a symbiotic lifestyle.</title>
        <authorList>
            <person name="Aranda M."/>
            <person name="Li Y."/>
            <person name="Liew Y.J."/>
            <person name="Baumgarten S."/>
            <person name="Simakov O."/>
            <person name="Wilson M."/>
            <person name="Piel J."/>
            <person name="Ashoor H."/>
            <person name="Bougouffa S."/>
            <person name="Bajic V.B."/>
            <person name="Ryu T."/>
            <person name="Ravasi T."/>
            <person name="Bayer T."/>
            <person name="Micklem G."/>
            <person name="Kim H."/>
            <person name="Bhak J."/>
            <person name="Lajeunesse T.C."/>
            <person name="Voolstra C.R."/>
        </authorList>
    </citation>
    <scope>NUCLEOTIDE SEQUENCE [LARGE SCALE GENOMIC DNA]</scope>
    <source>
        <strain evidence="2 3">CCMP2467</strain>
    </source>
</reference>
<organism evidence="2 3">
    <name type="scientific">Symbiodinium microadriaticum</name>
    <name type="common">Dinoflagellate</name>
    <name type="synonym">Zooxanthella microadriatica</name>
    <dbReference type="NCBI Taxonomy" id="2951"/>
    <lineage>
        <taxon>Eukaryota</taxon>
        <taxon>Sar</taxon>
        <taxon>Alveolata</taxon>
        <taxon>Dinophyceae</taxon>
        <taxon>Suessiales</taxon>
        <taxon>Symbiodiniaceae</taxon>
        <taxon>Symbiodinium</taxon>
    </lineage>
</organism>
<proteinExistence type="predicted"/>
<sequence length="301" mass="33491">MAGRGYWGSWGSAQGRTEEQRIAANRRKRETDSHERRNTRTERLLAELNTERAAREEAEAQVAALRGGSMEQGEEGEGKGKEGPAARDPELRLVTKDEAVCPGIPGLFYHAEAGRGNMRTISQPHPATEVYRAGDDQDMLNSKLATSVITTLRSKSEHEVLFAPPCLVTALEVYRAGDDQDMLNSKLATSVITTLRFIGEEASWGQILKRYWILDSRPRQWLVRKSGRSESADLSSLQRTLQGEELGASPAEFLPLTEADAEAQAIYDEAVKLSEEMFKRAAELSESPCWLKVHDRTDETS</sequence>